<accession>A0ABS7U3Y7</accession>
<protein>
    <submittedName>
        <fullName evidence="1">Uncharacterized protein</fullName>
    </submittedName>
</protein>
<proteinExistence type="predicted"/>
<name>A0ABS7U3Y7_9BACT</name>
<dbReference type="Proteomes" id="UP001139031">
    <property type="component" value="Unassembled WGS sequence"/>
</dbReference>
<organism evidence="1 2">
    <name type="scientific">Nannocystis pusilla</name>
    <dbReference type="NCBI Taxonomy" id="889268"/>
    <lineage>
        <taxon>Bacteria</taxon>
        <taxon>Pseudomonadati</taxon>
        <taxon>Myxococcota</taxon>
        <taxon>Polyangia</taxon>
        <taxon>Nannocystales</taxon>
        <taxon>Nannocystaceae</taxon>
        <taxon>Nannocystis</taxon>
    </lineage>
</organism>
<evidence type="ECO:0000313" key="2">
    <source>
        <dbReference type="Proteomes" id="UP001139031"/>
    </source>
</evidence>
<dbReference type="EMBL" id="JAIRAU010000056">
    <property type="protein sequence ID" value="MBZ5715272.1"/>
    <property type="molecule type" value="Genomic_DNA"/>
</dbReference>
<reference evidence="1" key="1">
    <citation type="submission" date="2021-08" db="EMBL/GenBank/DDBJ databases">
        <authorList>
            <person name="Stevens D.C."/>
        </authorList>
    </citation>
    <scope>NUCLEOTIDE SEQUENCE</scope>
    <source>
        <strain evidence="1">DSM 53165</strain>
    </source>
</reference>
<keyword evidence="2" id="KW-1185">Reference proteome</keyword>
<gene>
    <name evidence="1" type="ORF">K7C98_39065</name>
</gene>
<comment type="caution">
    <text evidence="1">The sequence shown here is derived from an EMBL/GenBank/DDBJ whole genome shotgun (WGS) entry which is preliminary data.</text>
</comment>
<evidence type="ECO:0000313" key="1">
    <source>
        <dbReference type="EMBL" id="MBZ5715272.1"/>
    </source>
</evidence>
<sequence>MENQNSLPTVIGTLDGPIALNEEIAVEFAPIGIGHSLCVELVQFAVTNAEDPPVTTTYAINSIGLQPELLTQDPNGEFQHDWDWYKPERPSYLGITDGRCACTTLCVCVSAYAHARLIFPSPVTVAMGETVTITVWGRRLNWMSACGPCPPCLTCGRTELTAEELASATDQVYVVD</sequence>
<dbReference type="RefSeq" id="WP_224197013.1">
    <property type="nucleotide sequence ID" value="NZ_JAIRAU010000056.1"/>
</dbReference>